<reference evidence="1" key="2">
    <citation type="submission" date="2020-11" db="EMBL/GenBank/DDBJ databases">
        <authorList>
            <person name="McCartney M.A."/>
            <person name="Auch B."/>
            <person name="Kono T."/>
            <person name="Mallez S."/>
            <person name="Becker A."/>
            <person name="Gohl D.M."/>
            <person name="Silverstein K.A.T."/>
            <person name="Koren S."/>
            <person name="Bechman K.B."/>
            <person name="Herman A."/>
            <person name="Abrahante J.E."/>
            <person name="Garbe J."/>
        </authorList>
    </citation>
    <scope>NUCLEOTIDE SEQUENCE</scope>
    <source>
        <strain evidence="1">Duluth1</strain>
        <tissue evidence="1">Whole animal</tissue>
    </source>
</reference>
<dbReference type="AlphaFoldDB" id="A0A9D4L9R7"/>
<organism evidence="1 2">
    <name type="scientific">Dreissena polymorpha</name>
    <name type="common">Zebra mussel</name>
    <name type="synonym">Mytilus polymorpha</name>
    <dbReference type="NCBI Taxonomy" id="45954"/>
    <lineage>
        <taxon>Eukaryota</taxon>
        <taxon>Metazoa</taxon>
        <taxon>Spiralia</taxon>
        <taxon>Lophotrochozoa</taxon>
        <taxon>Mollusca</taxon>
        <taxon>Bivalvia</taxon>
        <taxon>Autobranchia</taxon>
        <taxon>Heteroconchia</taxon>
        <taxon>Euheterodonta</taxon>
        <taxon>Imparidentia</taxon>
        <taxon>Neoheterodontei</taxon>
        <taxon>Myida</taxon>
        <taxon>Dreissenoidea</taxon>
        <taxon>Dreissenidae</taxon>
        <taxon>Dreissena</taxon>
    </lineage>
</organism>
<evidence type="ECO:0000313" key="1">
    <source>
        <dbReference type="EMBL" id="KAH3854600.1"/>
    </source>
</evidence>
<comment type="caution">
    <text evidence="1">The sequence shown here is derived from an EMBL/GenBank/DDBJ whole genome shotgun (WGS) entry which is preliminary data.</text>
</comment>
<dbReference type="EMBL" id="JAIWYP010000003">
    <property type="protein sequence ID" value="KAH3854600.1"/>
    <property type="molecule type" value="Genomic_DNA"/>
</dbReference>
<name>A0A9D4L9R7_DREPO</name>
<proteinExistence type="predicted"/>
<accession>A0A9D4L9R7</accession>
<dbReference type="Proteomes" id="UP000828390">
    <property type="component" value="Unassembled WGS sequence"/>
</dbReference>
<keyword evidence="2" id="KW-1185">Reference proteome</keyword>
<reference evidence="1" key="1">
    <citation type="journal article" date="2019" name="bioRxiv">
        <title>The Genome of the Zebra Mussel, Dreissena polymorpha: A Resource for Invasive Species Research.</title>
        <authorList>
            <person name="McCartney M.A."/>
            <person name="Auch B."/>
            <person name="Kono T."/>
            <person name="Mallez S."/>
            <person name="Zhang Y."/>
            <person name="Obille A."/>
            <person name="Becker A."/>
            <person name="Abrahante J.E."/>
            <person name="Garbe J."/>
            <person name="Badalamenti J.P."/>
            <person name="Herman A."/>
            <person name="Mangelson H."/>
            <person name="Liachko I."/>
            <person name="Sullivan S."/>
            <person name="Sone E.D."/>
            <person name="Koren S."/>
            <person name="Silverstein K.A.T."/>
            <person name="Beckman K.B."/>
            <person name="Gohl D.M."/>
        </authorList>
    </citation>
    <scope>NUCLEOTIDE SEQUENCE</scope>
    <source>
        <strain evidence="1">Duluth1</strain>
        <tissue evidence="1">Whole animal</tissue>
    </source>
</reference>
<evidence type="ECO:0000313" key="2">
    <source>
        <dbReference type="Proteomes" id="UP000828390"/>
    </source>
</evidence>
<gene>
    <name evidence="1" type="ORF">DPMN_097145</name>
</gene>
<protein>
    <submittedName>
        <fullName evidence="1">Uncharacterized protein</fullName>
    </submittedName>
</protein>
<sequence length="58" mass="6631">MIFTSWVSPAVNFKISPTDSFYERARAYRMEVSTEKLKIMVNSTTNNSTGILLNVEKL</sequence>